<sequence length="137" mass="14508">MFPPPPSPLVRISRPDLETYVGYVLAGFRSARPDCPLDSCPTPEGRRIVDPEEGALIAALQAHLGVPADGYDASVFICRQEFDVVSPKPSTDGLVDAARANGMDIHYRVDHDPAGHVGWTDGLPDAVAFATAAVAGQ</sequence>
<dbReference type="AlphaFoldDB" id="A0A3D4SWW1"/>
<comment type="caution">
    <text evidence="1">The sequence shown here is derived from an EMBL/GenBank/DDBJ whole genome shotgun (WGS) entry which is preliminary data.</text>
</comment>
<dbReference type="Proteomes" id="UP000261739">
    <property type="component" value="Unassembled WGS sequence"/>
</dbReference>
<name>A0A3D4SWW1_9CORY</name>
<dbReference type="RefSeq" id="WP_029449509.1">
    <property type="nucleotide sequence ID" value="NZ_DAITTW010000024.1"/>
</dbReference>
<dbReference type="EMBL" id="DQID01000081">
    <property type="protein sequence ID" value="HCT13756.1"/>
    <property type="molecule type" value="Genomic_DNA"/>
</dbReference>
<proteinExistence type="predicted"/>
<evidence type="ECO:0000313" key="2">
    <source>
        <dbReference type="Proteomes" id="UP000261739"/>
    </source>
</evidence>
<evidence type="ECO:0008006" key="3">
    <source>
        <dbReference type="Google" id="ProtNLM"/>
    </source>
</evidence>
<accession>A0A3D4SWW1</accession>
<reference evidence="1 2" key="1">
    <citation type="journal article" date="2018" name="Nat. Biotechnol.">
        <title>A standardized bacterial taxonomy based on genome phylogeny substantially revises the tree of life.</title>
        <authorList>
            <person name="Parks D.H."/>
            <person name="Chuvochina M."/>
            <person name="Waite D.W."/>
            <person name="Rinke C."/>
            <person name="Skarshewski A."/>
            <person name="Chaumeil P.A."/>
            <person name="Hugenholtz P."/>
        </authorList>
    </citation>
    <scope>NUCLEOTIDE SEQUENCE [LARGE SCALE GENOMIC DNA]</scope>
    <source>
        <strain evidence="1">UBA11247</strain>
    </source>
</reference>
<organism evidence="1 2">
    <name type="scientific">Corynebacterium nuruki</name>
    <dbReference type="NCBI Taxonomy" id="1032851"/>
    <lineage>
        <taxon>Bacteria</taxon>
        <taxon>Bacillati</taxon>
        <taxon>Actinomycetota</taxon>
        <taxon>Actinomycetes</taxon>
        <taxon>Mycobacteriales</taxon>
        <taxon>Corynebacteriaceae</taxon>
        <taxon>Corynebacterium</taxon>
    </lineage>
</organism>
<evidence type="ECO:0000313" key="1">
    <source>
        <dbReference type="EMBL" id="HCT13756.1"/>
    </source>
</evidence>
<protein>
    <recommendedName>
        <fullName evidence="3">Alpha/beta hydrolase</fullName>
    </recommendedName>
</protein>
<gene>
    <name evidence="1" type="ORF">DIW82_02880</name>
</gene>